<evidence type="ECO:0000256" key="6">
    <source>
        <dbReference type="ARBA" id="ARBA00023004"/>
    </source>
</evidence>
<evidence type="ECO:0000256" key="1">
    <source>
        <dbReference type="ARBA" id="ARBA00001971"/>
    </source>
</evidence>
<dbReference type="EMBL" id="FJOG01000016">
    <property type="protein sequence ID" value="CZR60715.1"/>
    <property type="molecule type" value="Genomic_DNA"/>
</dbReference>
<accession>A0A1L7X6R0</accession>
<sequence length="532" mass="60333">MGISQVLPANWPWLAVGLITIYTSYLTFKFIKHRRFYNGLPTPPHSLILGNLAIMGEGMKNYPADIHPQPLFTQLGIDYKFDGIYYLDLYPFSESFIFILDPDLALQVQSQPHLFPRHQFAINFLGGIVGKKSIFSTMGKEWQQQRSWFAPAFSMGHLLTLVPGMIEEVLVFKEKLTKFAVTGDTFVMNDEAMKLAIDLIGRNVGDIKLRSQVGYSPIQDSFSSAIEWTAGVTDPWWKKLLSPVMMRWYTGRLDRELRRVIEKRYKERAGEDGVDKSILDLALRGYNKEKGKLGGEKMVRADLDGEFMQLALDNAKTFFAGGHDTTASLITYMFYYLSINPSILSRVRAEHDQVFGADLESTIKTLTANPALVNHLPFTLAVLKETLRLHPVGFTVREAVPGATITYKDRTYPMEGHMIAVLASSMHRDPALWPSLDSMPLDEYHPDRFLDSETHSSAAWQPFEKGPRNCIGQQLALLEVKVIAVLMVRWFDFEAQFRDHGLKIEGWGGRAYQELKLSAKPKDGIPMVAKLR</sequence>
<dbReference type="Pfam" id="PF00067">
    <property type="entry name" value="p450"/>
    <property type="match status" value="1"/>
</dbReference>
<dbReference type="InterPro" id="IPR050121">
    <property type="entry name" value="Cytochrome_P450_monoxygenase"/>
</dbReference>
<dbReference type="AlphaFoldDB" id="A0A1L7X6R0"/>
<dbReference type="InterPro" id="IPR036396">
    <property type="entry name" value="Cyt_P450_sf"/>
</dbReference>
<keyword evidence="9" id="KW-0472">Membrane</keyword>
<keyword evidence="4 8" id="KW-0479">Metal-binding</keyword>
<dbReference type="SUPFAM" id="SSF48264">
    <property type="entry name" value="Cytochrome P450"/>
    <property type="match status" value="1"/>
</dbReference>
<dbReference type="PANTHER" id="PTHR24305:SF107">
    <property type="entry name" value="P450, PUTATIVE (EUROFUNG)-RELATED"/>
    <property type="match status" value="1"/>
</dbReference>
<evidence type="ECO:0000256" key="3">
    <source>
        <dbReference type="ARBA" id="ARBA00022617"/>
    </source>
</evidence>
<dbReference type="InterPro" id="IPR002401">
    <property type="entry name" value="Cyt_P450_E_grp-I"/>
</dbReference>
<proteinExistence type="predicted"/>
<dbReference type="GO" id="GO:0005506">
    <property type="term" value="F:iron ion binding"/>
    <property type="evidence" value="ECO:0007669"/>
    <property type="project" value="InterPro"/>
</dbReference>
<comment type="pathway">
    <text evidence="2">Secondary metabolite biosynthesis.</text>
</comment>
<feature type="binding site" description="axial binding residue" evidence="8">
    <location>
        <position position="470"/>
    </location>
    <ligand>
        <name>heme</name>
        <dbReference type="ChEBI" id="CHEBI:30413"/>
    </ligand>
    <ligandPart>
        <name>Fe</name>
        <dbReference type="ChEBI" id="CHEBI:18248"/>
    </ligandPart>
</feature>
<evidence type="ECO:0000256" key="4">
    <source>
        <dbReference type="ARBA" id="ARBA00022723"/>
    </source>
</evidence>
<organism evidence="10 11">
    <name type="scientific">Phialocephala subalpina</name>
    <dbReference type="NCBI Taxonomy" id="576137"/>
    <lineage>
        <taxon>Eukaryota</taxon>
        <taxon>Fungi</taxon>
        <taxon>Dikarya</taxon>
        <taxon>Ascomycota</taxon>
        <taxon>Pezizomycotina</taxon>
        <taxon>Leotiomycetes</taxon>
        <taxon>Helotiales</taxon>
        <taxon>Mollisiaceae</taxon>
        <taxon>Phialocephala</taxon>
        <taxon>Phialocephala fortinii species complex</taxon>
    </lineage>
</organism>
<evidence type="ECO:0000256" key="5">
    <source>
        <dbReference type="ARBA" id="ARBA00023002"/>
    </source>
</evidence>
<evidence type="ECO:0000313" key="10">
    <source>
        <dbReference type="EMBL" id="CZR60715.1"/>
    </source>
</evidence>
<keyword evidence="6 8" id="KW-0408">Iron</keyword>
<name>A0A1L7X6R0_9HELO</name>
<dbReference type="Gene3D" id="1.10.630.10">
    <property type="entry name" value="Cytochrome P450"/>
    <property type="match status" value="1"/>
</dbReference>
<dbReference type="PANTHER" id="PTHR24305">
    <property type="entry name" value="CYTOCHROME P450"/>
    <property type="match status" value="1"/>
</dbReference>
<evidence type="ECO:0000256" key="9">
    <source>
        <dbReference type="SAM" id="Phobius"/>
    </source>
</evidence>
<keyword evidence="5" id="KW-0560">Oxidoreductase</keyword>
<keyword evidence="9" id="KW-0812">Transmembrane</keyword>
<keyword evidence="9" id="KW-1133">Transmembrane helix</keyword>
<dbReference type="PRINTS" id="PR00463">
    <property type="entry name" value="EP450I"/>
</dbReference>
<dbReference type="InterPro" id="IPR001128">
    <property type="entry name" value="Cyt_P450"/>
</dbReference>
<dbReference type="GO" id="GO:0020037">
    <property type="term" value="F:heme binding"/>
    <property type="evidence" value="ECO:0007669"/>
    <property type="project" value="InterPro"/>
</dbReference>
<gene>
    <name evidence="10" type="ORF">PAC_10611</name>
</gene>
<evidence type="ECO:0000256" key="8">
    <source>
        <dbReference type="PIRSR" id="PIRSR602401-1"/>
    </source>
</evidence>
<keyword evidence="7 10" id="KW-0503">Monooxygenase</keyword>
<keyword evidence="3 8" id="KW-0349">Heme</keyword>
<dbReference type="PRINTS" id="PR00385">
    <property type="entry name" value="P450"/>
</dbReference>
<keyword evidence="11" id="KW-1185">Reference proteome</keyword>
<evidence type="ECO:0000313" key="11">
    <source>
        <dbReference type="Proteomes" id="UP000184330"/>
    </source>
</evidence>
<evidence type="ECO:0000256" key="2">
    <source>
        <dbReference type="ARBA" id="ARBA00005179"/>
    </source>
</evidence>
<dbReference type="OrthoDB" id="10029320at2759"/>
<evidence type="ECO:0000256" key="7">
    <source>
        <dbReference type="ARBA" id="ARBA00023033"/>
    </source>
</evidence>
<feature type="transmembrane region" description="Helical" evidence="9">
    <location>
        <begin position="12"/>
        <end position="31"/>
    </location>
</feature>
<dbReference type="Proteomes" id="UP000184330">
    <property type="component" value="Unassembled WGS sequence"/>
</dbReference>
<protein>
    <submittedName>
        <fullName evidence="10">Related to sterigmatocystin biosynthesis P450 monooxygenase STCS</fullName>
    </submittedName>
</protein>
<dbReference type="GO" id="GO:0016705">
    <property type="term" value="F:oxidoreductase activity, acting on paired donors, with incorporation or reduction of molecular oxygen"/>
    <property type="evidence" value="ECO:0007669"/>
    <property type="project" value="InterPro"/>
</dbReference>
<comment type="cofactor">
    <cofactor evidence="1 8">
        <name>heme</name>
        <dbReference type="ChEBI" id="CHEBI:30413"/>
    </cofactor>
</comment>
<dbReference type="GO" id="GO:0004497">
    <property type="term" value="F:monooxygenase activity"/>
    <property type="evidence" value="ECO:0007669"/>
    <property type="project" value="UniProtKB-KW"/>
</dbReference>
<reference evidence="10 11" key="1">
    <citation type="submission" date="2016-03" db="EMBL/GenBank/DDBJ databases">
        <authorList>
            <person name="Ploux O."/>
        </authorList>
    </citation>
    <scope>NUCLEOTIDE SEQUENCE [LARGE SCALE GENOMIC DNA]</scope>
    <source>
        <strain evidence="10 11">UAMH 11012</strain>
    </source>
</reference>
<dbReference type="STRING" id="576137.A0A1L7X6R0"/>